<organism evidence="1 2">
    <name type="scientific">Plakobranchus ocellatus</name>
    <dbReference type="NCBI Taxonomy" id="259542"/>
    <lineage>
        <taxon>Eukaryota</taxon>
        <taxon>Metazoa</taxon>
        <taxon>Spiralia</taxon>
        <taxon>Lophotrochozoa</taxon>
        <taxon>Mollusca</taxon>
        <taxon>Gastropoda</taxon>
        <taxon>Heterobranchia</taxon>
        <taxon>Euthyneura</taxon>
        <taxon>Panpulmonata</taxon>
        <taxon>Sacoglossa</taxon>
        <taxon>Placobranchoidea</taxon>
        <taxon>Plakobranchidae</taxon>
        <taxon>Plakobranchus</taxon>
    </lineage>
</organism>
<dbReference type="AlphaFoldDB" id="A0AAV4DXW4"/>
<evidence type="ECO:0000313" key="1">
    <source>
        <dbReference type="EMBL" id="GFO48938.1"/>
    </source>
</evidence>
<sequence length="84" mass="9524">MVEHQSQEDIITNWTRLEAVGPTPSHCFAPDNRMRALLYTGCRQKSYYYLMAGQVQILLGERNFGNILLQGYLQSVGAAWPSAF</sequence>
<keyword evidence="2" id="KW-1185">Reference proteome</keyword>
<dbReference type="Proteomes" id="UP000735302">
    <property type="component" value="Unassembled WGS sequence"/>
</dbReference>
<comment type="caution">
    <text evidence="1">The sequence shown here is derived from an EMBL/GenBank/DDBJ whole genome shotgun (WGS) entry which is preliminary data.</text>
</comment>
<protein>
    <recommendedName>
        <fullName evidence="3">Cyclic nucleotide-binding domain-containing protein</fullName>
    </recommendedName>
</protein>
<reference evidence="1 2" key="1">
    <citation type="journal article" date="2021" name="Elife">
        <title>Chloroplast acquisition without the gene transfer in kleptoplastic sea slugs, Plakobranchus ocellatus.</title>
        <authorList>
            <person name="Maeda T."/>
            <person name="Takahashi S."/>
            <person name="Yoshida T."/>
            <person name="Shimamura S."/>
            <person name="Takaki Y."/>
            <person name="Nagai Y."/>
            <person name="Toyoda A."/>
            <person name="Suzuki Y."/>
            <person name="Arimoto A."/>
            <person name="Ishii H."/>
            <person name="Satoh N."/>
            <person name="Nishiyama T."/>
            <person name="Hasebe M."/>
            <person name="Maruyama T."/>
            <person name="Minagawa J."/>
            <person name="Obokata J."/>
            <person name="Shigenobu S."/>
        </authorList>
    </citation>
    <scope>NUCLEOTIDE SEQUENCE [LARGE SCALE GENOMIC DNA]</scope>
</reference>
<accession>A0AAV4DXW4</accession>
<evidence type="ECO:0000313" key="2">
    <source>
        <dbReference type="Proteomes" id="UP000735302"/>
    </source>
</evidence>
<proteinExistence type="predicted"/>
<dbReference type="EMBL" id="BLXT01008455">
    <property type="protein sequence ID" value="GFO48938.1"/>
    <property type="molecule type" value="Genomic_DNA"/>
</dbReference>
<name>A0AAV4DXW4_9GAST</name>
<gene>
    <name evidence="1" type="ORF">PoB_007544300</name>
</gene>
<evidence type="ECO:0008006" key="3">
    <source>
        <dbReference type="Google" id="ProtNLM"/>
    </source>
</evidence>